<dbReference type="GO" id="GO:0006109">
    <property type="term" value="P:regulation of carbohydrate metabolic process"/>
    <property type="evidence" value="ECO:0007669"/>
    <property type="project" value="InterPro"/>
</dbReference>
<keyword evidence="2" id="KW-0418">Kinase</keyword>
<dbReference type="EMBL" id="JAEQMY010000005">
    <property type="protein sequence ID" value="MBL0403288.1"/>
    <property type="molecule type" value="Genomic_DNA"/>
</dbReference>
<proteinExistence type="predicted"/>
<dbReference type="Proteomes" id="UP000605848">
    <property type="component" value="Unassembled WGS sequence"/>
</dbReference>
<dbReference type="GO" id="GO:0005524">
    <property type="term" value="F:ATP binding"/>
    <property type="evidence" value="ECO:0007669"/>
    <property type="project" value="InterPro"/>
</dbReference>
<name>A0A937CWB8_9HYPH</name>
<protein>
    <submittedName>
        <fullName evidence="2">HPr kinase/phosphatase C-terminal domain-containing protein</fullName>
    </submittedName>
</protein>
<dbReference type="RefSeq" id="WP_202056422.1">
    <property type="nucleotide sequence ID" value="NZ_JAEQMY010000005.1"/>
</dbReference>
<gene>
    <name evidence="2" type="ORF">JKG68_04860</name>
</gene>
<dbReference type="GO" id="GO:0000155">
    <property type="term" value="F:phosphorelay sensor kinase activity"/>
    <property type="evidence" value="ECO:0007669"/>
    <property type="project" value="InterPro"/>
</dbReference>
<dbReference type="Pfam" id="PF07475">
    <property type="entry name" value="Hpr_kinase_C"/>
    <property type="match status" value="1"/>
</dbReference>
<feature type="domain" description="HPr kinase/phosphorylase C-terminal" evidence="1">
    <location>
        <begin position="5"/>
        <end position="103"/>
    </location>
</feature>
<keyword evidence="3" id="KW-1185">Reference proteome</keyword>
<sequence length="151" mass="15957">MNASGTIHACCVVVGEAGLLIRGASGSGKSTLAREMVVRAAQAGRFGRLVSDDRTQLEPRHGRLLARPVEPLGGCIEICGLGIVRQPFETAAVVRLVIDLCESLARYPEEQDKHVALCGVMVPRVRMQAGAISADIAMVCLSCVCNTVVTL</sequence>
<evidence type="ECO:0000313" key="2">
    <source>
        <dbReference type="EMBL" id="MBL0403288.1"/>
    </source>
</evidence>
<reference evidence="2" key="1">
    <citation type="submission" date="2021-01" db="EMBL/GenBank/DDBJ databases">
        <title>Microvirga sp.</title>
        <authorList>
            <person name="Kim M.K."/>
        </authorList>
    </citation>
    <scope>NUCLEOTIDE SEQUENCE</scope>
    <source>
        <strain evidence="2">5420S-16</strain>
    </source>
</reference>
<dbReference type="AlphaFoldDB" id="A0A937CWB8"/>
<dbReference type="CDD" id="cd01918">
    <property type="entry name" value="HprK_C"/>
    <property type="match status" value="1"/>
</dbReference>
<evidence type="ECO:0000259" key="1">
    <source>
        <dbReference type="Pfam" id="PF07475"/>
    </source>
</evidence>
<accession>A0A937CWB8</accession>
<dbReference type="InterPro" id="IPR011104">
    <property type="entry name" value="Hpr_kin/Pase_C"/>
</dbReference>
<dbReference type="SUPFAM" id="SSF53795">
    <property type="entry name" value="PEP carboxykinase-like"/>
    <property type="match status" value="1"/>
</dbReference>
<evidence type="ECO:0000313" key="3">
    <source>
        <dbReference type="Proteomes" id="UP000605848"/>
    </source>
</evidence>
<dbReference type="InterPro" id="IPR027417">
    <property type="entry name" value="P-loop_NTPase"/>
</dbReference>
<keyword evidence="2" id="KW-0808">Transferase</keyword>
<organism evidence="2 3">
    <name type="scientific">Microvirga aerilata</name>
    <dbReference type="NCBI Taxonomy" id="670292"/>
    <lineage>
        <taxon>Bacteria</taxon>
        <taxon>Pseudomonadati</taxon>
        <taxon>Pseudomonadota</taxon>
        <taxon>Alphaproteobacteria</taxon>
        <taxon>Hyphomicrobiales</taxon>
        <taxon>Methylobacteriaceae</taxon>
        <taxon>Microvirga</taxon>
    </lineage>
</organism>
<dbReference type="Gene3D" id="3.40.50.300">
    <property type="entry name" value="P-loop containing nucleotide triphosphate hydrolases"/>
    <property type="match status" value="1"/>
</dbReference>
<comment type="caution">
    <text evidence="2">The sequence shown here is derived from an EMBL/GenBank/DDBJ whole genome shotgun (WGS) entry which is preliminary data.</text>
</comment>